<sequence>MVNKIYLVERFVYRVIHEKYEPSEEEVRAVGEVLGQSTKKLNVVLDRYRYVFSRYVEKKCVDVDSYSICIYAWSQRTPFKVFPLSMHLTGTIILFKEGEPREVLAYPIPKALSYAKSSDVSEDKYGSIVPREVTKRVDGWQVTAYYNPLLNRWIFATRYVLHNMYFEKGRLITEPFDVIANPFVYVADKIAEEENLYNLLYNSRGYTFTFVLEGPEPSITKPPYPLGEDYHRYRLYLLMARDPSGKLYTWSETNKLLRYRSPEALEPKPLSELYKEITRKLDIRSYLAYIDTGDAENPTIIELESDVYPEAMNVKYMYNAKSAALLIVEGLGEELKQIVGQSIVKAIDEVSIVVSKLKELLVCIEEEMVTTASWEILRTLSEFKEDIDVRVEEFSRALKEKNINRVLKKVLGILLEGSSLASKETLSMLTLFSKKLEQRLKFTSI</sequence>
<organism evidence="2">
    <name type="scientific">Ignisphaera aggregans</name>
    <dbReference type="NCBI Taxonomy" id="334771"/>
    <lineage>
        <taxon>Archaea</taxon>
        <taxon>Thermoproteota</taxon>
        <taxon>Thermoprotei</taxon>
        <taxon>Desulfurococcales</taxon>
        <taxon>Desulfurococcaceae</taxon>
        <taxon>Ignisphaera</taxon>
    </lineage>
</organism>
<accession>A0A7C4JJG0</accession>
<evidence type="ECO:0000313" key="2">
    <source>
        <dbReference type="EMBL" id="HGQ64015.1"/>
    </source>
</evidence>
<gene>
    <name evidence="2" type="ORF">ENU08_02070</name>
    <name evidence="1" type="ORF">ENU41_04075</name>
</gene>
<protein>
    <submittedName>
        <fullName evidence="2">Uncharacterized protein</fullName>
    </submittedName>
</protein>
<dbReference type="EMBL" id="DTBD01000014">
    <property type="protein sequence ID" value="HGQ64015.1"/>
    <property type="molecule type" value="Genomic_DNA"/>
</dbReference>
<evidence type="ECO:0000313" key="1">
    <source>
        <dbReference type="EMBL" id="HGQ35840.1"/>
    </source>
</evidence>
<dbReference type="EMBL" id="DTCK01000023">
    <property type="protein sequence ID" value="HGQ35840.1"/>
    <property type="molecule type" value="Genomic_DNA"/>
</dbReference>
<proteinExistence type="predicted"/>
<name>A0A7C4JJG0_9CREN</name>
<reference evidence="2" key="1">
    <citation type="journal article" date="2020" name="mSystems">
        <title>Genome- and Community-Level Interaction Insights into Carbon Utilization and Element Cycling Functions of Hydrothermarchaeota in Hydrothermal Sediment.</title>
        <authorList>
            <person name="Zhou Z."/>
            <person name="Liu Y."/>
            <person name="Xu W."/>
            <person name="Pan J."/>
            <person name="Luo Z.H."/>
            <person name="Li M."/>
        </authorList>
    </citation>
    <scope>NUCLEOTIDE SEQUENCE [LARGE SCALE GENOMIC DNA]</scope>
    <source>
        <strain evidence="2">SpSt-637</strain>
        <strain evidence="1">SpSt-667</strain>
    </source>
</reference>
<dbReference type="AlphaFoldDB" id="A0A7C4JJG0"/>
<comment type="caution">
    <text evidence="2">The sequence shown here is derived from an EMBL/GenBank/DDBJ whole genome shotgun (WGS) entry which is preliminary data.</text>
</comment>